<name>A0A9D4B754_9SAUR</name>
<comment type="caution">
    <text evidence="2">The sequence shown here is derived from an EMBL/GenBank/DDBJ whole genome shotgun (WGS) entry which is preliminary data.</text>
</comment>
<feature type="region of interest" description="Disordered" evidence="1">
    <location>
        <begin position="1"/>
        <end position="28"/>
    </location>
</feature>
<feature type="compositionally biased region" description="Polar residues" evidence="1">
    <location>
        <begin position="11"/>
        <end position="27"/>
    </location>
</feature>
<protein>
    <submittedName>
        <fullName evidence="2">Uncharacterized protein</fullName>
    </submittedName>
</protein>
<keyword evidence="3" id="KW-1185">Reference proteome</keyword>
<evidence type="ECO:0000313" key="3">
    <source>
        <dbReference type="Proteomes" id="UP000827986"/>
    </source>
</evidence>
<dbReference type="AlphaFoldDB" id="A0A9D4B754"/>
<accession>A0A9D4B754</accession>
<feature type="non-terminal residue" evidence="2">
    <location>
        <position position="1"/>
    </location>
</feature>
<gene>
    <name evidence="2" type="ORF">KIL84_004673</name>
</gene>
<evidence type="ECO:0000313" key="2">
    <source>
        <dbReference type="EMBL" id="KAH1183181.1"/>
    </source>
</evidence>
<reference evidence="2" key="1">
    <citation type="submission" date="2021-09" db="EMBL/GenBank/DDBJ databases">
        <title>The genome of Mauremys mutica provides insights into the evolution of semi-aquatic lifestyle.</title>
        <authorList>
            <person name="Gong S."/>
            <person name="Gao Y."/>
        </authorList>
    </citation>
    <scope>NUCLEOTIDE SEQUENCE</scope>
    <source>
        <strain evidence="2">MM-2020</strain>
        <tissue evidence="2">Muscle</tissue>
    </source>
</reference>
<evidence type="ECO:0000256" key="1">
    <source>
        <dbReference type="SAM" id="MobiDB-lite"/>
    </source>
</evidence>
<sequence>MILENHGTPGRAQNCSKADFQDSSGSKTGPDPALNAFKGRFAMNLLSVYFCFVKSSHSEDGDSLILPQLQSQLPSPWVYCFLPYLLCSQDGI</sequence>
<organism evidence="2 3">
    <name type="scientific">Mauremys mutica</name>
    <name type="common">yellowpond turtle</name>
    <dbReference type="NCBI Taxonomy" id="74926"/>
    <lineage>
        <taxon>Eukaryota</taxon>
        <taxon>Metazoa</taxon>
        <taxon>Chordata</taxon>
        <taxon>Craniata</taxon>
        <taxon>Vertebrata</taxon>
        <taxon>Euteleostomi</taxon>
        <taxon>Archelosauria</taxon>
        <taxon>Testudinata</taxon>
        <taxon>Testudines</taxon>
        <taxon>Cryptodira</taxon>
        <taxon>Durocryptodira</taxon>
        <taxon>Testudinoidea</taxon>
        <taxon>Geoemydidae</taxon>
        <taxon>Geoemydinae</taxon>
        <taxon>Mauremys</taxon>
    </lineage>
</organism>
<proteinExistence type="predicted"/>
<dbReference type="EMBL" id="JAHDVG010000466">
    <property type="protein sequence ID" value="KAH1183181.1"/>
    <property type="molecule type" value="Genomic_DNA"/>
</dbReference>
<dbReference type="Proteomes" id="UP000827986">
    <property type="component" value="Unassembled WGS sequence"/>
</dbReference>